<keyword evidence="3" id="KW-1185">Reference proteome</keyword>
<dbReference type="EMBL" id="AP022871">
    <property type="protein sequence ID" value="BCB89297.1"/>
    <property type="molecule type" value="Genomic_DNA"/>
</dbReference>
<evidence type="ECO:0000256" key="1">
    <source>
        <dbReference type="SAM" id="MobiDB-lite"/>
    </source>
</evidence>
<feature type="region of interest" description="Disordered" evidence="1">
    <location>
        <begin position="1"/>
        <end position="66"/>
    </location>
</feature>
<organism evidence="2 3">
    <name type="scientific">Phytohabitans suffuscus</name>
    <dbReference type="NCBI Taxonomy" id="624315"/>
    <lineage>
        <taxon>Bacteria</taxon>
        <taxon>Bacillati</taxon>
        <taxon>Actinomycetota</taxon>
        <taxon>Actinomycetes</taxon>
        <taxon>Micromonosporales</taxon>
        <taxon>Micromonosporaceae</taxon>
    </lineage>
</organism>
<reference evidence="2 3" key="1">
    <citation type="submission" date="2020-03" db="EMBL/GenBank/DDBJ databases">
        <title>Whole genome shotgun sequence of Phytohabitans suffuscus NBRC 105367.</title>
        <authorList>
            <person name="Komaki H."/>
            <person name="Tamura T."/>
        </authorList>
    </citation>
    <scope>NUCLEOTIDE SEQUENCE [LARGE SCALE GENOMIC DNA]</scope>
    <source>
        <strain evidence="2 3">NBRC 105367</strain>
    </source>
</reference>
<feature type="region of interest" description="Disordered" evidence="1">
    <location>
        <begin position="93"/>
        <end position="146"/>
    </location>
</feature>
<reference evidence="2 3" key="2">
    <citation type="submission" date="2020-03" db="EMBL/GenBank/DDBJ databases">
        <authorList>
            <person name="Ichikawa N."/>
            <person name="Kimura A."/>
            <person name="Kitahashi Y."/>
            <person name="Uohara A."/>
        </authorList>
    </citation>
    <scope>NUCLEOTIDE SEQUENCE [LARGE SCALE GENOMIC DNA]</scope>
    <source>
        <strain evidence="2 3">NBRC 105367</strain>
    </source>
</reference>
<dbReference type="AlphaFoldDB" id="A0A6F8YT36"/>
<evidence type="ECO:0000313" key="2">
    <source>
        <dbReference type="EMBL" id="BCB89297.1"/>
    </source>
</evidence>
<dbReference type="Proteomes" id="UP000503011">
    <property type="component" value="Chromosome"/>
</dbReference>
<accession>A0A6F8YT36</accession>
<sequence>MRSPAPKALVETAVGRQPAESDVPAVQVLLKPHVPHPQIPAGPAGQRPLPPGRRPPRPTLNDALPRQKVVEAADRCRIAIPGRLTDRLLSLVEPPPPEVLDVSLGSRRQVEPSGLQEPQQHRTTTSTTQRRKRPTVAADSLIRFTG</sequence>
<name>A0A6F8YT36_9ACTN</name>
<proteinExistence type="predicted"/>
<dbReference type="KEGG" id="psuu:Psuf_066100"/>
<gene>
    <name evidence="2" type="ORF">Psuf_066100</name>
</gene>
<protein>
    <submittedName>
        <fullName evidence="2">Uncharacterized protein</fullName>
    </submittedName>
</protein>
<evidence type="ECO:0000313" key="3">
    <source>
        <dbReference type="Proteomes" id="UP000503011"/>
    </source>
</evidence>